<reference evidence="1" key="1">
    <citation type="journal article" date="2020" name="Nature">
        <title>Giant virus diversity and host interactions through global metagenomics.</title>
        <authorList>
            <person name="Schulz F."/>
            <person name="Roux S."/>
            <person name="Paez-Espino D."/>
            <person name="Jungbluth S."/>
            <person name="Walsh D.A."/>
            <person name="Denef V.J."/>
            <person name="McMahon K.D."/>
            <person name="Konstantinidis K.T."/>
            <person name="Eloe-Fadrosh E.A."/>
            <person name="Kyrpides N.C."/>
            <person name="Woyke T."/>
        </authorList>
    </citation>
    <scope>NUCLEOTIDE SEQUENCE</scope>
    <source>
        <strain evidence="1">GVMAG-M-3300010158-60</strain>
    </source>
</reference>
<name>A0A6C0BAF6_9ZZZZ</name>
<organism evidence="1">
    <name type="scientific">viral metagenome</name>
    <dbReference type="NCBI Taxonomy" id="1070528"/>
    <lineage>
        <taxon>unclassified sequences</taxon>
        <taxon>metagenomes</taxon>
        <taxon>organismal metagenomes</taxon>
    </lineage>
</organism>
<dbReference type="AlphaFoldDB" id="A0A6C0BAF6"/>
<protein>
    <recommendedName>
        <fullName evidence="2">Glycosyltransferase</fullName>
    </recommendedName>
</protein>
<sequence>MEWPSQVEKVYVICHPVKEKERYDRLLPHMLKRGIPRERIEFVAPHWGTDLTASLIFQVWDPFLPRDCPTLTFKGRSLTKPEISLNLNFYYAMTAAVDSGASVVMTLESDIFLRDDFVPRLWDLLKDLETRYTSASGNGDWDYVSLGEGVGTRPPGAPESMYAPTKAYTPPHQLVFRCTDSMLFHTKFLKKVVKTYLPFREIIDWEMNYQNMIHGGKALWADPPLAEQGTCYGRILTSLPA</sequence>
<evidence type="ECO:0000313" key="1">
    <source>
        <dbReference type="EMBL" id="QHS89237.1"/>
    </source>
</evidence>
<dbReference type="EMBL" id="MN739107">
    <property type="protein sequence ID" value="QHS89237.1"/>
    <property type="molecule type" value="Genomic_DNA"/>
</dbReference>
<evidence type="ECO:0008006" key="2">
    <source>
        <dbReference type="Google" id="ProtNLM"/>
    </source>
</evidence>
<proteinExistence type="predicted"/>
<accession>A0A6C0BAF6</accession>